<dbReference type="AlphaFoldDB" id="G3I9A9"/>
<reference evidence="3" key="1">
    <citation type="journal article" date="2011" name="Nat. Biotechnol.">
        <title>The genomic sequence of the Chinese hamster ovary (CHO)-K1 cell line.</title>
        <authorList>
            <person name="Xu X."/>
            <person name="Nagarajan H."/>
            <person name="Lewis N.E."/>
            <person name="Pan S."/>
            <person name="Cai Z."/>
            <person name="Liu X."/>
            <person name="Chen W."/>
            <person name="Xie M."/>
            <person name="Wang W."/>
            <person name="Hammond S."/>
            <person name="Andersen M.R."/>
            <person name="Neff N."/>
            <person name="Passarelli B."/>
            <person name="Koh W."/>
            <person name="Fan H.C."/>
            <person name="Wang J."/>
            <person name="Gui Y."/>
            <person name="Lee K.H."/>
            <person name="Betenbaugh M.J."/>
            <person name="Quake S.R."/>
            <person name="Famili I."/>
            <person name="Palsson B.O."/>
            <person name="Wang J."/>
        </authorList>
    </citation>
    <scope>NUCLEOTIDE SEQUENCE [LARGE SCALE GENOMIC DNA]</scope>
    <source>
        <strain evidence="3">CHO K1 cell line</strain>
    </source>
</reference>
<dbReference type="InParanoid" id="G3I9A9"/>
<evidence type="ECO:0000313" key="2">
    <source>
        <dbReference type="EMBL" id="EGW04883.1"/>
    </source>
</evidence>
<feature type="region of interest" description="Disordered" evidence="1">
    <location>
        <begin position="20"/>
        <end position="69"/>
    </location>
</feature>
<evidence type="ECO:0000256" key="1">
    <source>
        <dbReference type="SAM" id="MobiDB-lite"/>
    </source>
</evidence>
<sequence>MGVSSLGSDKRETYVCLETCSSGFPDNEGHEVGGPPGEIGSGQFPTSGSLQKSMSSPRKSSGRDTQLVI</sequence>
<organism evidence="2 3">
    <name type="scientific">Cricetulus griseus</name>
    <name type="common">Chinese hamster</name>
    <name type="synonym">Cricetulus barabensis griseus</name>
    <dbReference type="NCBI Taxonomy" id="10029"/>
    <lineage>
        <taxon>Eukaryota</taxon>
        <taxon>Metazoa</taxon>
        <taxon>Chordata</taxon>
        <taxon>Craniata</taxon>
        <taxon>Vertebrata</taxon>
        <taxon>Euteleostomi</taxon>
        <taxon>Mammalia</taxon>
        <taxon>Eutheria</taxon>
        <taxon>Euarchontoglires</taxon>
        <taxon>Glires</taxon>
        <taxon>Rodentia</taxon>
        <taxon>Myomorpha</taxon>
        <taxon>Muroidea</taxon>
        <taxon>Cricetidae</taxon>
        <taxon>Cricetinae</taxon>
        <taxon>Cricetulus</taxon>
    </lineage>
</organism>
<dbReference type="Proteomes" id="UP000001075">
    <property type="component" value="Unassembled WGS sequence"/>
</dbReference>
<accession>G3I9A9</accession>
<name>G3I9A9_CRIGR</name>
<gene>
    <name evidence="2" type="ORF">I79_020145</name>
</gene>
<proteinExistence type="predicted"/>
<dbReference type="EMBL" id="JH001585">
    <property type="protein sequence ID" value="EGW04883.1"/>
    <property type="molecule type" value="Genomic_DNA"/>
</dbReference>
<protein>
    <submittedName>
        <fullName evidence="2">Uncharacterized protein</fullName>
    </submittedName>
</protein>
<feature type="compositionally biased region" description="Polar residues" evidence="1">
    <location>
        <begin position="43"/>
        <end position="59"/>
    </location>
</feature>
<evidence type="ECO:0000313" key="3">
    <source>
        <dbReference type="Proteomes" id="UP000001075"/>
    </source>
</evidence>